<dbReference type="RefSeq" id="WP_025976135.1">
    <property type="nucleotide sequence ID" value="NZ_CP015614.1"/>
</dbReference>
<protein>
    <submittedName>
        <fullName evidence="1">Uncharacterized protein</fullName>
    </submittedName>
</protein>
<dbReference type="InterPro" id="IPR008309">
    <property type="entry name" value="YdbL"/>
</dbReference>
<evidence type="ECO:0000313" key="1">
    <source>
        <dbReference type="EMBL" id="ANF55184.1"/>
    </source>
</evidence>
<reference evidence="1 2" key="1">
    <citation type="journal article" date="2014" name="Genome Announc.">
        <title>Genome Sequence of a Promising Hydrogen-Producing Facultative Anaerobic Bacterium, Brevundimonas naejangsanensis Strain B1.</title>
        <authorList>
            <person name="Su H."/>
            <person name="Zhang T."/>
            <person name="Bao M."/>
            <person name="Jiang Y."/>
            <person name="Wang Y."/>
            <person name="Tan T."/>
        </authorList>
    </citation>
    <scope>NUCLEOTIDE SEQUENCE [LARGE SCALE GENOMIC DNA]</scope>
    <source>
        <strain evidence="1 2">B1</strain>
    </source>
</reference>
<dbReference type="EMBL" id="CP015614">
    <property type="protein sequence ID" value="ANF55184.1"/>
    <property type="molecule type" value="Genomic_DNA"/>
</dbReference>
<proteinExistence type="predicted"/>
<sequence>MTNRKLFVAMAAVAALGVAAGAAVAQTASQKALVDRAKAAGAAGEQADGYVGVRTSVDGDTQAAISATNAGRRQAYARSAADAGTTAEVAGARMFETQLLPRISTGQWYKNAQGQWVQR</sequence>
<accession>A0A172Y7J0</accession>
<dbReference type="Pfam" id="PF07027">
    <property type="entry name" value="DUF1318"/>
    <property type="match status" value="1"/>
</dbReference>
<name>A0A172Y7J0_9CAUL</name>
<dbReference type="OrthoDB" id="7474881at2"/>
<dbReference type="eggNOG" id="COG3784">
    <property type="taxonomic scope" value="Bacteria"/>
</dbReference>
<dbReference type="STRING" id="588932.DA69_10735"/>
<dbReference type="Proteomes" id="UP000077603">
    <property type="component" value="Chromosome"/>
</dbReference>
<gene>
    <name evidence="1" type="ORF">DA69_10735</name>
</gene>
<keyword evidence="2" id="KW-1185">Reference proteome</keyword>
<dbReference type="AlphaFoldDB" id="A0A172Y7J0"/>
<organism evidence="1 2">
    <name type="scientific">Brevundimonas naejangsanensis</name>
    <dbReference type="NCBI Taxonomy" id="588932"/>
    <lineage>
        <taxon>Bacteria</taxon>
        <taxon>Pseudomonadati</taxon>
        <taxon>Pseudomonadota</taxon>
        <taxon>Alphaproteobacteria</taxon>
        <taxon>Caulobacterales</taxon>
        <taxon>Caulobacteraceae</taxon>
        <taxon>Brevundimonas</taxon>
    </lineage>
</organism>
<evidence type="ECO:0000313" key="2">
    <source>
        <dbReference type="Proteomes" id="UP000077603"/>
    </source>
</evidence>
<dbReference type="KEGG" id="bne:DA69_10735"/>